<feature type="compositionally biased region" description="Pro residues" evidence="1">
    <location>
        <begin position="147"/>
        <end position="156"/>
    </location>
</feature>
<feature type="compositionally biased region" description="Basic residues" evidence="1">
    <location>
        <begin position="368"/>
        <end position="378"/>
    </location>
</feature>
<feature type="compositionally biased region" description="Basic and acidic residues" evidence="1">
    <location>
        <begin position="23"/>
        <end position="37"/>
    </location>
</feature>
<dbReference type="OrthoDB" id="5549748at2759"/>
<feature type="compositionally biased region" description="Basic and acidic residues" evidence="1">
    <location>
        <begin position="177"/>
        <end position="198"/>
    </location>
</feature>
<dbReference type="Pfam" id="PF26118">
    <property type="entry name" value="DUF8035"/>
    <property type="match status" value="1"/>
</dbReference>
<feature type="region of interest" description="Disordered" evidence="1">
    <location>
        <begin position="324"/>
        <end position="348"/>
    </location>
</feature>
<dbReference type="Proteomes" id="UP000038010">
    <property type="component" value="Unassembled WGS sequence"/>
</dbReference>
<feature type="domain" description="DUF8035" evidence="2">
    <location>
        <begin position="200"/>
        <end position="252"/>
    </location>
</feature>
<keyword evidence="4" id="KW-1185">Reference proteome</keyword>
<feature type="compositionally biased region" description="Basic and acidic residues" evidence="1">
    <location>
        <begin position="63"/>
        <end position="94"/>
    </location>
</feature>
<feature type="compositionally biased region" description="Basic residues" evidence="1">
    <location>
        <begin position="329"/>
        <end position="341"/>
    </location>
</feature>
<feature type="compositionally biased region" description="Basic and acidic residues" evidence="1">
    <location>
        <begin position="128"/>
        <end position="139"/>
    </location>
</feature>
<dbReference type="EMBL" id="LFJN01000024">
    <property type="protein sequence ID" value="KPI37473.1"/>
    <property type="molecule type" value="Genomic_DNA"/>
</dbReference>
<feature type="compositionally biased region" description="Basic and acidic residues" evidence="1">
    <location>
        <begin position="1"/>
        <end position="10"/>
    </location>
</feature>
<name>A0A0N1NWW6_9EURO</name>
<reference evidence="3 4" key="1">
    <citation type="submission" date="2015-06" db="EMBL/GenBank/DDBJ databases">
        <title>Draft genome of the ant-associated black yeast Phialophora attae CBS 131958.</title>
        <authorList>
            <person name="Moreno L.F."/>
            <person name="Stielow B.J."/>
            <person name="de Hoog S."/>
            <person name="Vicente V.A."/>
            <person name="Weiss V.A."/>
            <person name="de Vries M."/>
            <person name="Cruz L.M."/>
            <person name="Souza E.M."/>
        </authorList>
    </citation>
    <scope>NUCLEOTIDE SEQUENCE [LARGE SCALE GENOMIC DNA]</scope>
    <source>
        <strain evidence="3 4">CBS 131958</strain>
    </source>
</reference>
<feature type="region of interest" description="Disordered" evidence="1">
    <location>
        <begin position="1"/>
        <end position="160"/>
    </location>
</feature>
<gene>
    <name evidence="3" type="ORF">AB675_10328</name>
</gene>
<organism evidence="3 4">
    <name type="scientific">Cyphellophora attinorum</name>
    <dbReference type="NCBI Taxonomy" id="1664694"/>
    <lineage>
        <taxon>Eukaryota</taxon>
        <taxon>Fungi</taxon>
        <taxon>Dikarya</taxon>
        <taxon>Ascomycota</taxon>
        <taxon>Pezizomycotina</taxon>
        <taxon>Eurotiomycetes</taxon>
        <taxon>Chaetothyriomycetidae</taxon>
        <taxon>Chaetothyriales</taxon>
        <taxon>Cyphellophoraceae</taxon>
        <taxon>Cyphellophora</taxon>
    </lineage>
</organism>
<evidence type="ECO:0000313" key="4">
    <source>
        <dbReference type="Proteomes" id="UP000038010"/>
    </source>
</evidence>
<evidence type="ECO:0000313" key="3">
    <source>
        <dbReference type="EMBL" id="KPI37473.1"/>
    </source>
</evidence>
<comment type="caution">
    <text evidence="3">The sequence shown here is derived from an EMBL/GenBank/DDBJ whole genome shotgun (WGS) entry which is preliminary data.</text>
</comment>
<feature type="region of interest" description="Disordered" evidence="1">
    <location>
        <begin position="174"/>
        <end position="205"/>
    </location>
</feature>
<evidence type="ECO:0000259" key="2">
    <source>
        <dbReference type="Pfam" id="PF26118"/>
    </source>
</evidence>
<protein>
    <recommendedName>
        <fullName evidence="2">DUF8035 domain-containing protein</fullName>
    </recommendedName>
</protein>
<dbReference type="RefSeq" id="XP_017997436.1">
    <property type="nucleotide sequence ID" value="XM_018139092.1"/>
</dbReference>
<accession>A0A0N1NWW6</accession>
<evidence type="ECO:0000256" key="1">
    <source>
        <dbReference type="SAM" id="MobiDB-lite"/>
    </source>
</evidence>
<dbReference type="VEuPathDB" id="FungiDB:AB675_10328"/>
<dbReference type="AlphaFoldDB" id="A0A0N1NWW6"/>
<feature type="region of interest" description="Disordered" evidence="1">
    <location>
        <begin position="367"/>
        <end position="387"/>
    </location>
</feature>
<dbReference type="GeneID" id="28730972"/>
<proteinExistence type="predicted"/>
<dbReference type="STRING" id="1664694.A0A0N1NWW6"/>
<sequence>MARYRPDPRYSGDLPYRDAPPARWDRETFSRERDHRGPSGPPPPFERYDDPYRSPPRRGTTTIERERIYEDDRYGPGRERDVRYYEDDYYRSSDPRAAGGAMVPFRPERPARPEPPARMLRRQSSLDFYDRRAPRRYDDGYDDPYSPRGPPPPAPRPRFDEVQVQDPYAYGMMVSESTEKEMAESVRETIIEEKEKPYPRRGKTRMPKRLVHTKVLYDLGYPYYEEDEKTILIEKALGPENIDEVFTMSKDYFARESKRVPVSPDLSEETVLTVEATTTRLIEAPPESVRGGAKEIRIEKEEEIIRTVPLDDAPRSVRDWDALSVRTGKSGRSRSRRRSRRGSSPEIIKEEIIEKKEKIIERDISPARTHRSHRHHRDHSPATSRSGSEVIIEKKIIEEDNFDESNSVHVGPLALVVDRHPDRTDRDIKEEIRRLEAERRALRRERRYEREGGEVIKIERVRDRSPSPVGEIIIEDRRGSEIVEVKKDKRGRMSLVR</sequence>
<dbReference type="InterPro" id="IPR058348">
    <property type="entry name" value="DUF8035"/>
</dbReference>